<gene>
    <name evidence="2" type="ORF">BCR38DRAFT_439708</name>
</gene>
<dbReference type="InParanoid" id="A0A1Y2DPN4"/>
<protein>
    <submittedName>
        <fullName evidence="2">Uncharacterized protein</fullName>
    </submittedName>
</protein>
<name>A0A1Y2DPN4_9PEZI</name>
<evidence type="ECO:0000313" key="2">
    <source>
        <dbReference type="EMBL" id="ORY61251.1"/>
    </source>
</evidence>
<reference evidence="2 3" key="1">
    <citation type="submission" date="2016-07" db="EMBL/GenBank/DDBJ databases">
        <title>Pervasive Adenine N6-methylation of Active Genes in Fungi.</title>
        <authorList>
            <consortium name="DOE Joint Genome Institute"/>
            <person name="Mondo S.J."/>
            <person name="Dannebaum R.O."/>
            <person name="Kuo R.C."/>
            <person name="Labutti K."/>
            <person name="Haridas S."/>
            <person name="Kuo A."/>
            <person name="Salamov A."/>
            <person name="Ahrendt S.R."/>
            <person name="Lipzen A."/>
            <person name="Sullivan W."/>
            <person name="Andreopoulos W.B."/>
            <person name="Clum A."/>
            <person name="Lindquist E."/>
            <person name="Daum C."/>
            <person name="Ramamoorthy G.K."/>
            <person name="Gryganskyi A."/>
            <person name="Culley D."/>
            <person name="Magnuson J.K."/>
            <person name="James T.Y."/>
            <person name="O'Malley M.A."/>
            <person name="Stajich J.E."/>
            <person name="Spatafora J.W."/>
            <person name="Visel A."/>
            <person name="Grigoriev I.V."/>
        </authorList>
    </citation>
    <scope>NUCLEOTIDE SEQUENCE [LARGE SCALE GENOMIC DNA]</scope>
    <source>
        <strain evidence="2 3">CBS 129021</strain>
    </source>
</reference>
<feature type="region of interest" description="Disordered" evidence="1">
    <location>
        <begin position="146"/>
        <end position="166"/>
    </location>
</feature>
<accession>A0A1Y2DPN4</accession>
<evidence type="ECO:0000256" key="1">
    <source>
        <dbReference type="SAM" id="MobiDB-lite"/>
    </source>
</evidence>
<organism evidence="2 3">
    <name type="scientific">Pseudomassariella vexata</name>
    <dbReference type="NCBI Taxonomy" id="1141098"/>
    <lineage>
        <taxon>Eukaryota</taxon>
        <taxon>Fungi</taxon>
        <taxon>Dikarya</taxon>
        <taxon>Ascomycota</taxon>
        <taxon>Pezizomycotina</taxon>
        <taxon>Sordariomycetes</taxon>
        <taxon>Xylariomycetidae</taxon>
        <taxon>Amphisphaeriales</taxon>
        <taxon>Pseudomassariaceae</taxon>
        <taxon>Pseudomassariella</taxon>
    </lineage>
</organism>
<comment type="caution">
    <text evidence="2">The sequence shown here is derived from an EMBL/GenBank/DDBJ whole genome shotgun (WGS) entry which is preliminary data.</text>
</comment>
<evidence type="ECO:0000313" key="3">
    <source>
        <dbReference type="Proteomes" id="UP000193689"/>
    </source>
</evidence>
<dbReference type="Proteomes" id="UP000193689">
    <property type="component" value="Unassembled WGS sequence"/>
</dbReference>
<dbReference type="EMBL" id="MCFJ01000010">
    <property type="protein sequence ID" value="ORY61251.1"/>
    <property type="molecule type" value="Genomic_DNA"/>
</dbReference>
<dbReference type="OrthoDB" id="4724997at2759"/>
<sequence length="305" mass="34642">MSPILALITFTKLGMSSQLMLNKTKYQHARVAWDNSVTSRPTSDKTNFIRPLQFPIRPLSPNHKHAVDIHSSDRLHITFNTHFRQGQCGNKVAQSSRNSHFLAGARVSVHGKTVRASDPLGRYHKYHLRARPCRITSRPFRISRAKTQPGELKSTDGRRRSLGGGSETPVLLRVERMTGGWDATSNSIGSFRSSFEQSDDDSEGTTSLTWEERIANGLGIWDNPEKKRSSLKALNPSSEHEANLDAMSPEYWHILGDDVSWIVPHENQADEVSPEQYWTWSVDRQQWFHLDEEKKAVVWAPKDFG</sequence>
<dbReference type="AlphaFoldDB" id="A0A1Y2DPN4"/>
<proteinExistence type="predicted"/>
<dbReference type="RefSeq" id="XP_040713328.1">
    <property type="nucleotide sequence ID" value="XM_040860651.1"/>
</dbReference>
<keyword evidence="3" id="KW-1185">Reference proteome</keyword>
<dbReference type="GeneID" id="63776863"/>